<dbReference type="AlphaFoldDB" id="A0A2R5FIR6"/>
<dbReference type="Gene3D" id="3.40.50.10860">
    <property type="entry name" value="Leucine Dehydrogenase, chain A, domain 1"/>
    <property type="match status" value="1"/>
</dbReference>
<dbReference type="Pfam" id="PF02882">
    <property type="entry name" value="THF_DHG_CYH_C"/>
    <property type="match status" value="1"/>
</dbReference>
<evidence type="ECO:0000256" key="10">
    <source>
        <dbReference type="ARBA" id="ARBA00023167"/>
    </source>
</evidence>
<dbReference type="FunFam" id="3.40.50.720:FF:000006">
    <property type="entry name" value="Bifunctional protein FolD"/>
    <property type="match status" value="1"/>
</dbReference>
<evidence type="ECO:0000259" key="14">
    <source>
        <dbReference type="Pfam" id="PF02882"/>
    </source>
</evidence>
<dbReference type="FunFam" id="3.40.50.10860:FF:000005">
    <property type="entry name" value="C-1-tetrahydrofolate synthase, cytoplasmic, putative"/>
    <property type="match status" value="1"/>
</dbReference>
<comment type="subunit">
    <text evidence="2 12">Homodimer.</text>
</comment>
<dbReference type="Gene3D" id="3.40.50.720">
    <property type="entry name" value="NAD(P)-binding Rossmann-like Domain"/>
    <property type="match status" value="1"/>
</dbReference>
<dbReference type="SUPFAM" id="SSF53223">
    <property type="entry name" value="Aminoacid dehydrogenase-like, N-terminal domain"/>
    <property type="match status" value="1"/>
</dbReference>
<keyword evidence="9 12" id="KW-0368">Histidine biosynthesis</keyword>
<dbReference type="RefSeq" id="WP_109007522.1">
    <property type="nucleotide sequence ID" value="NZ_BDUD01000001.1"/>
</dbReference>
<evidence type="ECO:0000256" key="12">
    <source>
        <dbReference type="HAMAP-Rule" id="MF_01576"/>
    </source>
</evidence>
<comment type="caution">
    <text evidence="15">The sequence shown here is derived from an EMBL/GenBank/DDBJ whole genome shotgun (WGS) entry which is preliminary data.</text>
</comment>
<evidence type="ECO:0000313" key="15">
    <source>
        <dbReference type="EMBL" id="GBG17298.1"/>
    </source>
</evidence>
<proteinExistence type="inferred from homology"/>
<comment type="similarity">
    <text evidence="12">Belongs to the tetrahydrofolate dehydrogenase/cyclohydrolase family.</text>
</comment>
<dbReference type="InterPro" id="IPR000672">
    <property type="entry name" value="THF_DH/CycHdrlase"/>
</dbReference>
<protein>
    <recommendedName>
        <fullName evidence="12">Bifunctional protein FolD</fullName>
    </recommendedName>
    <domain>
        <recommendedName>
            <fullName evidence="12">Methylenetetrahydrofolate dehydrogenase</fullName>
            <ecNumber evidence="12">1.5.1.5</ecNumber>
        </recommendedName>
    </domain>
    <domain>
        <recommendedName>
            <fullName evidence="12">Methenyltetrahydrofolate cyclohydrolase</fullName>
            <ecNumber evidence="12">3.5.4.9</ecNumber>
        </recommendedName>
    </domain>
</protein>
<keyword evidence="16" id="KW-1185">Reference proteome</keyword>
<comment type="catalytic activity">
    <reaction evidence="12">
        <text>(6R)-5,10-methenyltetrahydrofolate + H2O = (6R)-10-formyltetrahydrofolate + H(+)</text>
        <dbReference type="Rhea" id="RHEA:23700"/>
        <dbReference type="ChEBI" id="CHEBI:15377"/>
        <dbReference type="ChEBI" id="CHEBI:15378"/>
        <dbReference type="ChEBI" id="CHEBI:57455"/>
        <dbReference type="ChEBI" id="CHEBI:195366"/>
        <dbReference type="EC" id="3.5.4.9"/>
    </reaction>
</comment>
<dbReference type="SUPFAM" id="SSF51735">
    <property type="entry name" value="NAD(P)-binding Rossmann-fold domains"/>
    <property type="match status" value="1"/>
</dbReference>
<evidence type="ECO:0000256" key="4">
    <source>
        <dbReference type="ARBA" id="ARBA00022605"/>
    </source>
</evidence>
<evidence type="ECO:0000256" key="9">
    <source>
        <dbReference type="ARBA" id="ARBA00023102"/>
    </source>
</evidence>
<name>A0A2R5FIR6_NOSCO</name>
<dbReference type="PROSITE" id="PS00767">
    <property type="entry name" value="THF_DHG_CYH_2"/>
    <property type="match status" value="1"/>
</dbReference>
<evidence type="ECO:0000259" key="13">
    <source>
        <dbReference type="Pfam" id="PF00763"/>
    </source>
</evidence>
<keyword evidence="8 12" id="KW-0560">Oxidoreductase</keyword>
<accession>A0A2R5FIR6</accession>
<dbReference type="Pfam" id="PF00763">
    <property type="entry name" value="THF_DHG_CYH"/>
    <property type="match status" value="1"/>
</dbReference>
<evidence type="ECO:0000256" key="5">
    <source>
        <dbReference type="ARBA" id="ARBA00022755"/>
    </source>
</evidence>
<organism evidence="15 16">
    <name type="scientific">Nostoc commune NIES-4072</name>
    <dbReference type="NCBI Taxonomy" id="2005467"/>
    <lineage>
        <taxon>Bacteria</taxon>
        <taxon>Bacillati</taxon>
        <taxon>Cyanobacteriota</taxon>
        <taxon>Cyanophyceae</taxon>
        <taxon>Nostocales</taxon>
        <taxon>Nostocaceae</taxon>
        <taxon>Nostoc</taxon>
    </lineage>
</organism>
<feature type="domain" description="Tetrahydrofolate dehydrogenase/cyclohydrolase catalytic" evidence="13">
    <location>
        <begin position="9"/>
        <end position="124"/>
    </location>
</feature>
<keyword evidence="6 12" id="KW-0378">Hydrolase</keyword>
<keyword evidence="10 12" id="KW-0486">Methionine biosynthesis</keyword>
<keyword evidence="4 12" id="KW-0028">Amino-acid biosynthesis</keyword>
<reference evidence="15 16" key="1">
    <citation type="submission" date="2017-06" db="EMBL/GenBank/DDBJ databases">
        <title>Genome sequencing of cyanobaciteial culture collection at National Institute for Environmental Studies (NIES).</title>
        <authorList>
            <person name="Hirose Y."/>
            <person name="Shimura Y."/>
            <person name="Fujisawa T."/>
            <person name="Nakamura Y."/>
            <person name="Kawachi M."/>
        </authorList>
    </citation>
    <scope>NUCLEOTIDE SEQUENCE [LARGE SCALE GENOMIC DNA]</scope>
    <source>
        <strain evidence="15 16">NIES-4072</strain>
    </source>
</reference>
<dbReference type="OrthoDB" id="9803580at2"/>
<dbReference type="UniPathway" id="UPA00193"/>
<evidence type="ECO:0000256" key="11">
    <source>
        <dbReference type="ARBA" id="ARBA00023268"/>
    </source>
</evidence>
<keyword evidence="5 12" id="KW-0658">Purine biosynthesis</keyword>
<dbReference type="GO" id="GO:0004488">
    <property type="term" value="F:methylenetetrahydrofolate dehydrogenase (NADP+) activity"/>
    <property type="evidence" value="ECO:0007669"/>
    <property type="project" value="UniProtKB-UniRule"/>
</dbReference>
<feature type="domain" description="Tetrahydrofolate dehydrogenase/cyclohydrolase NAD(P)-binding" evidence="14">
    <location>
        <begin position="143"/>
        <end position="289"/>
    </location>
</feature>
<dbReference type="GO" id="GO:0004477">
    <property type="term" value="F:methenyltetrahydrofolate cyclohydrolase activity"/>
    <property type="evidence" value="ECO:0007669"/>
    <property type="project" value="UniProtKB-UniRule"/>
</dbReference>
<comment type="catalytic activity">
    <reaction evidence="12">
        <text>(6R)-5,10-methylene-5,6,7,8-tetrahydrofolate + NADP(+) = (6R)-5,10-methenyltetrahydrofolate + NADPH</text>
        <dbReference type="Rhea" id="RHEA:22812"/>
        <dbReference type="ChEBI" id="CHEBI:15636"/>
        <dbReference type="ChEBI" id="CHEBI:57455"/>
        <dbReference type="ChEBI" id="CHEBI:57783"/>
        <dbReference type="ChEBI" id="CHEBI:58349"/>
        <dbReference type="EC" id="1.5.1.5"/>
    </reaction>
</comment>
<dbReference type="PRINTS" id="PR00085">
    <property type="entry name" value="THFDHDRGNASE"/>
</dbReference>
<evidence type="ECO:0000256" key="7">
    <source>
        <dbReference type="ARBA" id="ARBA00022857"/>
    </source>
</evidence>
<keyword evidence="3 12" id="KW-0554">One-carbon metabolism</keyword>
<comment type="pathway">
    <text evidence="1 12">One-carbon metabolism; tetrahydrofolate interconversion.</text>
</comment>
<evidence type="ECO:0000256" key="3">
    <source>
        <dbReference type="ARBA" id="ARBA00022563"/>
    </source>
</evidence>
<dbReference type="GO" id="GO:0000105">
    <property type="term" value="P:L-histidine biosynthetic process"/>
    <property type="evidence" value="ECO:0007669"/>
    <property type="project" value="UniProtKB-KW"/>
</dbReference>
<dbReference type="EC" id="3.5.4.9" evidence="12"/>
<dbReference type="NCBIfam" id="NF008058">
    <property type="entry name" value="PRK10792.1"/>
    <property type="match status" value="1"/>
</dbReference>
<dbReference type="CDD" id="cd01080">
    <property type="entry name" value="NAD_bind_m-THF_DH_Cyclohyd"/>
    <property type="match status" value="1"/>
</dbReference>
<dbReference type="PANTHER" id="PTHR48099">
    <property type="entry name" value="C-1-TETRAHYDROFOLATE SYNTHASE, CYTOPLASMIC-RELATED"/>
    <property type="match status" value="1"/>
</dbReference>
<dbReference type="NCBIfam" id="NF010783">
    <property type="entry name" value="PRK14186.1"/>
    <property type="match status" value="1"/>
</dbReference>
<dbReference type="InterPro" id="IPR020867">
    <property type="entry name" value="THF_DH/CycHdrlase_CS"/>
</dbReference>
<evidence type="ECO:0000256" key="2">
    <source>
        <dbReference type="ARBA" id="ARBA00011738"/>
    </source>
</evidence>
<dbReference type="InterPro" id="IPR020631">
    <property type="entry name" value="THF_DH/CycHdrlase_NAD-bd_dom"/>
</dbReference>
<comment type="caution">
    <text evidence="12">Lacks conserved residue(s) required for the propagation of feature annotation.</text>
</comment>
<dbReference type="EMBL" id="BDUD01000001">
    <property type="protein sequence ID" value="GBG17298.1"/>
    <property type="molecule type" value="Genomic_DNA"/>
</dbReference>
<dbReference type="GO" id="GO:0006164">
    <property type="term" value="P:purine nucleotide biosynthetic process"/>
    <property type="evidence" value="ECO:0007669"/>
    <property type="project" value="UniProtKB-KW"/>
</dbReference>
<dbReference type="Proteomes" id="UP000245124">
    <property type="component" value="Unassembled WGS sequence"/>
</dbReference>
<dbReference type="InterPro" id="IPR020630">
    <property type="entry name" value="THF_DH/CycHdrlase_cat_dom"/>
</dbReference>
<dbReference type="GO" id="GO:0005829">
    <property type="term" value="C:cytosol"/>
    <property type="evidence" value="ECO:0007669"/>
    <property type="project" value="TreeGrafter"/>
</dbReference>
<evidence type="ECO:0000256" key="8">
    <source>
        <dbReference type="ARBA" id="ARBA00023002"/>
    </source>
</evidence>
<sequence>METKTAKLLDGKAIAAKIQQELSVAITQLQPKIGRSPGLAVLMVGDNPASAAYVRNKEKACAKVGIASFGKHFPAQTTFEELEEVIAALNHDERVDGILVQLPLPNHLDAVALLHQIDPDKDADGLHPVNLGRLVRGEAGLRSCTPAGVMRLLEEYEISLQGKQAVVVGRSILVGKPMALMLLEADATVTIAHSRSHDLKTITQNADILIAAVGRPGLITADMVKPGAVVVDVGMNRVTDASGKSRLIGDVHFESTSAVAEFITPVPGGVGPMTVAILLQNTFASYSRRQEKKVRSDKSKVKSY</sequence>
<keyword evidence="7 12" id="KW-0521">NADP</keyword>
<evidence type="ECO:0000256" key="6">
    <source>
        <dbReference type="ARBA" id="ARBA00022801"/>
    </source>
</evidence>
<dbReference type="PANTHER" id="PTHR48099:SF5">
    <property type="entry name" value="C-1-TETRAHYDROFOLATE SYNTHASE, CYTOPLASMIC"/>
    <property type="match status" value="1"/>
</dbReference>
<evidence type="ECO:0000256" key="1">
    <source>
        <dbReference type="ARBA" id="ARBA00004777"/>
    </source>
</evidence>
<keyword evidence="11 12" id="KW-0511">Multifunctional enzyme</keyword>
<comment type="function">
    <text evidence="12">Catalyzes the oxidation of 5,10-methylenetetrahydrofolate to 5,10-methenyltetrahydrofolate and then the hydrolysis of 5,10-methenyltetrahydrofolate to 10-formyltetrahydrofolate.</text>
</comment>
<dbReference type="EC" id="1.5.1.5" evidence="12"/>
<dbReference type="GO" id="GO:0035999">
    <property type="term" value="P:tetrahydrofolate interconversion"/>
    <property type="evidence" value="ECO:0007669"/>
    <property type="project" value="UniProtKB-UniRule"/>
</dbReference>
<dbReference type="HAMAP" id="MF_01576">
    <property type="entry name" value="THF_DHG_CYH"/>
    <property type="match status" value="1"/>
</dbReference>
<dbReference type="InterPro" id="IPR036291">
    <property type="entry name" value="NAD(P)-bd_dom_sf"/>
</dbReference>
<dbReference type="GO" id="GO:0009086">
    <property type="term" value="P:methionine biosynthetic process"/>
    <property type="evidence" value="ECO:0007669"/>
    <property type="project" value="UniProtKB-KW"/>
</dbReference>
<feature type="binding site" evidence="12">
    <location>
        <begin position="169"/>
        <end position="171"/>
    </location>
    <ligand>
        <name>NADP(+)</name>
        <dbReference type="ChEBI" id="CHEBI:58349"/>
    </ligand>
</feature>
<gene>
    <name evidence="12" type="primary">folD</name>
    <name evidence="15" type="ORF">NIES4072_09470</name>
</gene>
<evidence type="ECO:0000313" key="16">
    <source>
        <dbReference type="Proteomes" id="UP000245124"/>
    </source>
</evidence>
<dbReference type="InterPro" id="IPR046346">
    <property type="entry name" value="Aminoacid_DH-like_N_sf"/>
</dbReference>